<organism evidence="3 4">
    <name type="scientific">Cryptococcus floricola</name>
    <dbReference type="NCBI Taxonomy" id="2591691"/>
    <lineage>
        <taxon>Eukaryota</taxon>
        <taxon>Fungi</taxon>
        <taxon>Dikarya</taxon>
        <taxon>Basidiomycota</taxon>
        <taxon>Agaricomycotina</taxon>
        <taxon>Tremellomycetes</taxon>
        <taxon>Tremellales</taxon>
        <taxon>Cryptococcaceae</taxon>
        <taxon>Cryptococcus</taxon>
    </lineage>
</organism>
<name>A0A5D3AYP9_9TREE</name>
<dbReference type="AlphaFoldDB" id="A0A5D3AYP9"/>
<evidence type="ECO:0000313" key="3">
    <source>
        <dbReference type="EMBL" id="TYJ55230.1"/>
    </source>
</evidence>
<dbReference type="PROSITE" id="PS51502">
    <property type="entry name" value="S_R_A_B_BARREL"/>
    <property type="match status" value="1"/>
</dbReference>
<dbReference type="GO" id="GO:0004622">
    <property type="term" value="F:phosphatidylcholine lysophospholipase activity"/>
    <property type="evidence" value="ECO:0007669"/>
    <property type="project" value="TreeGrafter"/>
</dbReference>
<dbReference type="Proteomes" id="UP000322245">
    <property type="component" value="Unassembled WGS sequence"/>
</dbReference>
<dbReference type="SUPFAM" id="SSF54909">
    <property type="entry name" value="Dimeric alpha+beta barrel"/>
    <property type="match status" value="1"/>
</dbReference>
<evidence type="ECO:0000259" key="2">
    <source>
        <dbReference type="PROSITE" id="PS51502"/>
    </source>
</evidence>
<protein>
    <recommendedName>
        <fullName evidence="2">Stress-response A/B barrel domain-containing protein</fullName>
    </recommendedName>
</protein>
<dbReference type="GO" id="GO:0005789">
    <property type="term" value="C:endoplasmic reticulum membrane"/>
    <property type="evidence" value="ECO:0007669"/>
    <property type="project" value="TreeGrafter"/>
</dbReference>
<dbReference type="PANTHER" id="PTHR12277">
    <property type="entry name" value="ALPHA/BETA HYDROLASE DOMAIN-CONTAINING PROTEIN"/>
    <property type="match status" value="1"/>
</dbReference>
<gene>
    <name evidence="3" type="ORF">B9479_004060</name>
</gene>
<evidence type="ECO:0000313" key="4">
    <source>
        <dbReference type="Proteomes" id="UP000322245"/>
    </source>
</evidence>
<feature type="domain" description="Stress-response A/B barrel" evidence="2">
    <location>
        <begin position="3"/>
        <end position="105"/>
    </location>
</feature>
<dbReference type="Gene3D" id="3.30.70.100">
    <property type="match status" value="1"/>
</dbReference>
<dbReference type="Pfam" id="PF07876">
    <property type="entry name" value="Dabb"/>
    <property type="match status" value="1"/>
</dbReference>
<dbReference type="EMBL" id="NIDF01000043">
    <property type="protein sequence ID" value="TYJ55230.1"/>
    <property type="molecule type" value="Genomic_DNA"/>
</dbReference>
<dbReference type="Pfam" id="PF00561">
    <property type="entry name" value="Abhydrolase_1"/>
    <property type="match status" value="1"/>
</dbReference>
<dbReference type="PANTHER" id="PTHR12277:SF194">
    <property type="entry name" value="FI04476P"/>
    <property type="match status" value="1"/>
</dbReference>
<keyword evidence="1" id="KW-0472">Membrane</keyword>
<dbReference type="InterPro" id="IPR029058">
    <property type="entry name" value="AB_hydrolase_fold"/>
</dbReference>
<sequence>MAIFHIVSFKTSNPEASLGPLTENLRLLQGSCVNPDTKKPYILDLKGGNVLETEGRNKGMEVVFIMEFENKNDLDYYLYKDPAHEEFKLVLQSSPREVPSADADFGFTSILSIARFRSTLEPGFDMPVHPLIKKAHWVPAILLGVYGLFLVLLTVGTVQRELIFLHNIPIPLFADFDHSEQYGLAPFKARNFALNSTNGVSLGAWHVLPRSVYASSTPFPPKSALSASDFHQAFRDRPTIIYFHGNAGNRAASHRVRSYSSFSNSLDCNVLAIDYRGYGDSTGSPSEQGVLEDARAAFDYVTSFTGIENAEEKVILVGQSLGTGVVSGLGGLLAREAYFRSFLQYPFNSRAALQDVAAPVLLLHAVNDDTIPHTHSSTLFGSLMAPYVTGGDDVEGFEERQYEGWGTVRSFQRGEKGQVIWWEGIHGGHNDLGWAEGTLDLIARVAGLE</sequence>
<dbReference type="Gene3D" id="3.40.50.1820">
    <property type="entry name" value="alpha/beta hydrolase"/>
    <property type="match status" value="1"/>
</dbReference>
<dbReference type="SMART" id="SM00886">
    <property type="entry name" value="Dabb"/>
    <property type="match status" value="1"/>
</dbReference>
<evidence type="ECO:0000256" key="1">
    <source>
        <dbReference type="SAM" id="Phobius"/>
    </source>
</evidence>
<dbReference type="InterPro" id="IPR000073">
    <property type="entry name" value="AB_hydrolase_1"/>
</dbReference>
<dbReference type="GO" id="GO:0052651">
    <property type="term" value="P:monoacylglycerol catabolic process"/>
    <property type="evidence" value="ECO:0007669"/>
    <property type="project" value="TreeGrafter"/>
</dbReference>
<keyword evidence="1" id="KW-0812">Transmembrane</keyword>
<accession>A0A5D3AYP9</accession>
<keyword evidence="1" id="KW-1133">Transmembrane helix</keyword>
<dbReference type="GO" id="GO:0006660">
    <property type="term" value="P:phosphatidylserine catabolic process"/>
    <property type="evidence" value="ECO:0007669"/>
    <property type="project" value="TreeGrafter"/>
</dbReference>
<proteinExistence type="predicted"/>
<reference evidence="3 4" key="1">
    <citation type="submission" date="2017-05" db="EMBL/GenBank/DDBJ databases">
        <title>The Genome Sequence of Tsuchiyaea wingfieldii DSM 27421.</title>
        <authorList>
            <person name="Cuomo C."/>
            <person name="Passer A."/>
            <person name="Billmyre B."/>
            <person name="Heitman J."/>
        </authorList>
    </citation>
    <scope>NUCLEOTIDE SEQUENCE [LARGE SCALE GENOMIC DNA]</scope>
    <source>
        <strain evidence="3 4">DSM 27421</strain>
    </source>
</reference>
<dbReference type="GO" id="GO:0047372">
    <property type="term" value="F:monoacylglycerol lipase activity"/>
    <property type="evidence" value="ECO:0007669"/>
    <property type="project" value="TreeGrafter"/>
</dbReference>
<dbReference type="InterPro" id="IPR011008">
    <property type="entry name" value="Dimeric_a/b-barrel"/>
</dbReference>
<feature type="transmembrane region" description="Helical" evidence="1">
    <location>
        <begin position="137"/>
        <end position="158"/>
    </location>
</feature>
<dbReference type="SUPFAM" id="SSF53474">
    <property type="entry name" value="alpha/beta-Hydrolases"/>
    <property type="match status" value="1"/>
</dbReference>
<comment type="caution">
    <text evidence="3">The sequence shown here is derived from an EMBL/GenBank/DDBJ whole genome shotgun (WGS) entry which is preliminary data.</text>
</comment>
<dbReference type="InterPro" id="IPR013097">
    <property type="entry name" value="Dabb"/>
</dbReference>
<keyword evidence="4" id="KW-1185">Reference proteome</keyword>